<dbReference type="PANTHER" id="PTHR48111">
    <property type="entry name" value="REGULATOR OF RPOS"/>
    <property type="match status" value="1"/>
</dbReference>
<accession>A0A239HR77</accession>
<evidence type="ECO:0000256" key="6">
    <source>
        <dbReference type="PROSITE-ProRule" id="PRU00169"/>
    </source>
</evidence>
<dbReference type="GO" id="GO:0032993">
    <property type="term" value="C:protein-DNA complex"/>
    <property type="evidence" value="ECO:0007669"/>
    <property type="project" value="TreeGrafter"/>
</dbReference>
<dbReference type="CDD" id="cd00383">
    <property type="entry name" value="trans_reg_C"/>
    <property type="match status" value="1"/>
</dbReference>
<keyword evidence="2" id="KW-0902">Two-component regulatory system</keyword>
<dbReference type="Pfam" id="PF00072">
    <property type="entry name" value="Response_reg"/>
    <property type="match status" value="1"/>
</dbReference>
<dbReference type="InterPro" id="IPR039420">
    <property type="entry name" value="WalR-like"/>
</dbReference>
<evidence type="ECO:0000256" key="5">
    <source>
        <dbReference type="ARBA" id="ARBA00023163"/>
    </source>
</evidence>
<evidence type="ECO:0000256" key="3">
    <source>
        <dbReference type="ARBA" id="ARBA00023015"/>
    </source>
</evidence>
<evidence type="ECO:0000256" key="1">
    <source>
        <dbReference type="ARBA" id="ARBA00022553"/>
    </source>
</evidence>
<evidence type="ECO:0000256" key="4">
    <source>
        <dbReference type="ARBA" id="ARBA00023125"/>
    </source>
</evidence>
<dbReference type="RefSeq" id="WP_042125285.1">
    <property type="nucleotide sequence ID" value="NZ_FZOL01000016.1"/>
</dbReference>
<dbReference type="SUPFAM" id="SSF52172">
    <property type="entry name" value="CheY-like"/>
    <property type="match status" value="1"/>
</dbReference>
<dbReference type="SMART" id="SM00448">
    <property type="entry name" value="REC"/>
    <property type="match status" value="1"/>
</dbReference>
<feature type="DNA-binding region" description="OmpR/PhoB-type" evidence="7">
    <location>
        <begin position="126"/>
        <end position="224"/>
    </location>
</feature>
<dbReference type="GO" id="GO:0006355">
    <property type="term" value="P:regulation of DNA-templated transcription"/>
    <property type="evidence" value="ECO:0007669"/>
    <property type="project" value="InterPro"/>
</dbReference>
<dbReference type="InterPro" id="IPR036388">
    <property type="entry name" value="WH-like_DNA-bd_sf"/>
</dbReference>
<feature type="domain" description="Response regulatory" evidence="8">
    <location>
        <begin position="3"/>
        <end position="117"/>
    </location>
</feature>
<keyword evidence="5" id="KW-0804">Transcription</keyword>
<name>A0A239HR77_9PSED</name>
<sequence length="226" mass="25127">MPRVLTIEDDAVTGQEIVAELSSHGLEVDWVDNGREGLARAIAGGYDLITVDRMLPEVDGLTIVTTLRNLKIATPILMISALSDVDERVRGLRAGGDDYLTKPFASDEMAARVEVLLRRNSVPMTQTRLQVADLELDLISHEARRGEQTLNLLPTEYKLLEFLMRHAGQVITRMMIFEEVWGYHFDPGTNLIDVHIGRLRKKIDAPGQSPLIRTVRGSGYAIAEPA</sequence>
<organism evidence="10 11">
    <name type="scientific">Pseudomonas japonica</name>
    <dbReference type="NCBI Taxonomy" id="256466"/>
    <lineage>
        <taxon>Bacteria</taxon>
        <taxon>Pseudomonadati</taxon>
        <taxon>Pseudomonadota</taxon>
        <taxon>Gammaproteobacteria</taxon>
        <taxon>Pseudomonadales</taxon>
        <taxon>Pseudomonadaceae</taxon>
        <taxon>Pseudomonas</taxon>
    </lineage>
</organism>
<proteinExistence type="predicted"/>
<dbReference type="OrthoDB" id="9802426at2"/>
<evidence type="ECO:0000313" key="11">
    <source>
        <dbReference type="Proteomes" id="UP000198407"/>
    </source>
</evidence>
<dbReference type="AlphaFoldDB" id="A0A239HR77"/>
<dbReference type="GO" id="GO:0000156">
    <property type="term" value="F:phosphorelay response regulator activity"/>
    <property type="evidence" value="ECO:0007669"/>
    <property type="project" value="TreeGrafter"/>
</dbReference>
<dbReference type="PROSITE" id="PS50110">
    <property type="entry name" value="RESPONSE_REGULATORY"/>
    <property type="match status" value="1"/>
</dbReference>
<dbReference type="Pfam" id="PF00486">
    <property type="entry name" value="Trans_reg_C"/>
    <property type="match status" value="1"/>
</dbReference>
<evidence type="ECO:0000259" key="8">
    <source>
        <dbReference type="PROSITE" id="PS50110"/>
    </source>
</evidence>
<evidence type="ECO:0000259" key="9">
    <source>
        <dbReference type="PROSITE" id="PS51755"/>
    </source>
</evidence>
<evidence type="ECO:0000256" key="7">
    <source>
        <dbReference type="PROSITE-ProRule" id="PRU01091"/>
    </source>
</evidence>
<dbReference type="Gene3D" id="6.10.250.690">
    <property type="match status" value="1"/>
</dbReference>
<protein>
    <submittedName>
        <fullName evidence="10">DNA-binding response regulator, OmpR family, contains REC and winged-helix (WHTH) domain</fullName>
    </submittedName>
</protein>
<dbReference type="GO" id="GO:0005829">
    <property type="term" value="C:cytosol"/>
    <property type="evidence" value="ECO:0007669"/>
    <property type="project" value="TreeGrafter"/>
</dbReference>
<dbReference type="InterPro" id="IPR001789">
    <property type="entry name" value="Sig_transdc_resp-reg_receiver"/>
</dbReference>
<dbReference type="InterPro" id="IPR001867">
    <property type="entry name" value="OmpR/PhoB-type_DNA-bd"/>
</dbReference>
<feature type="modified residue" description="4-aspartylphosphate" evidence="6">
    <location>
        <position position="52"/>
    </location>
</feature>
<reference evidence="11" key="1">
    <citation type="submission" date="2017-06" db="EMBL/GenBank/DDBJ databases">
        <authorList>
            <person name="Varghese N."/>
            <person name="Submissions S."/>
        </authorList>
    </citation>
    <scope>NUCLEOTIDE SEQUENCE [LARGE SCALE GENOMIC DNA]</scope>
    <source>
        <strain evidence="11">DSM 22348</strain>
    </source>
</reference>
<dbReference type="PROSITE" id="PS51755">
    <property type="entry name" value="OMPR_PHOB"/>
    <property type="match status" value="1"/>
</dbReference>
<dbReference type="Gene3D" id="3.40.50.2300">
    <property type="match status" value="1"/>
</dbReference>
<dbReference type="Gene3D" id="1.10.10.10">
    <property type="entry name" value="Winged helix-like DNA-binding domain superfamily/Winged helix DNA-binding domain"/>
    <property type="match status" value="1"/>
</dbReference>
<dbReference type="SMART" id="SM00862">
    <property type="entry name" value="Trans_reg_C"/>
    <property type="match status" value="1"/>
</dbReference>
<dbReference type="STRING" id="1215104.GCA_000730585_02674"/>
<dbReference type="PANTHER" id="PTHR48111:SF76">
    <property type="entry name" value="TWO-COMPONENT RESPONSE REGULATOR"/>
    <property type="match status" value="1"/>
</dbReference>
<evidence type="ECO:0000256" key="2">
    <source>
        <dbReference type="ARBA" id="ARBA00023012"/>
    </source>
</evidence>
<dbReference type="Proteomes" id="UP000198407">
    <property type="component" value="Unassembled WGS sequence"/>
</dbReference>
<dbReference type="EMBL" id="FZOL01000016">
    <property type="protein sequence ID" value="SNS83796.1"/>
    <property type="molecule type" value="Genomic_DNA"/>
</dbReference>
<keyword evidence="3" id="KW-0805">Transcription regulation</keyword>
<dbReference type="GO" id="GO:0000976">
    <property type="term" value="F:transcription cis-regulatory region binding"/>
    <property type="evidence" value="ECO:0007669"/>
    <property type="project" value="TreeGrafter"/>
</dbReference>
<keyword evidence="4 7" id="KW-0238">DNA-binding</keyword>
<dbReference type="FunFam" id="1.10.10.10:FF:000005">
    <property type="entry name" value="Two-component system response regulator"/>
    <property type="match status" value="1"/>
</dbReference>
<dbReference type="InterPro" id="IPR011006">
    <property type="entry name" value="CheY-like_superfamily"/>
</dbReference>
<keyword evidence="11" id="KW-1185">Reference proteome</keyword>
<keyword evidence="1 6" id="KW-0597">Phosphoprotein</keyword>
<gene>
    <name evidence="10" type="ORF">SAMN05444352_11663</name>
</gene>
<feature type="domain" description="OmpR/PhoB-type" evidence="9">
    <location>
        <begin position="126"/>
        <end position="224"/>
    </location>
</feature>
<evidence type="ECO:0000313" key="10">
    <source>
        <dbReference type="EMBL" id="SNS83796.1"/>
    </source>
</evidence>